<dbReference type="EMBL" id="JABSTU010000006">
    <property type="protein sequence ID" value="KAH8027945.1"/>
    <property type="molecule type" value="Genomic_DNA"/>
</dbReference>
<dbReference type="VEuPathDB" id="VectorBase:LOC119168058"/>
<evidence type="ECO:0000313" key="2">
    <source>
        <dbReference type="Proteomes" id="UP000821866"/>
    </source>
</evidence>
<dbReference type="Proteomes" id="UP000821866">
    <property type="component" value="Chromosome 4"/>
</dbReference>
<reference evidence="1" key="1">
    <citation type="journal article" date="2020" name="Cell">
        <title>Large-Scale Comparative Analyses of Tick Genomes Elucidate Their Genetic Diversity and Vector Capacities.</title>
        <authorList>
            <consortium name="Tick Genome and Microbiome Consortium (TIGMIC)"/>
            <person name="Jia N."/>
            <person name="Wang J."/>
            <person name="Shi W."/>
            <person name="Du L."/>
            <person name="Sun Y."/>
            <person name="Zhan W."/>
            <person name="Jiang J.F."/>
            <person name="Wang Q."/>
            <person name="Zhang B."/>
            <person name="Ji P."/>
            <person name="Bell-Sakyi L."/>
            <person name="Cui X.M."/>
            <person name="Yuan T.T."/>
            <person name="Jiang B.G."/>
            <person name="Yang W.F."/>
            <person name="Lam T.T."/>
            <person name="Chang Q.C."/>
            <person name="Ding S.J."/>
            <person name="Wang X.J."/>
            <person name="Zhu J.G."/>
            <person name="Ruan X.D."/>
            <person name="Zhao L."/>
            <person name="Wei J.T."/>
            <person name="Ye R.Z."/>
            <person name="Que T.C."/>
            <person name="Du C.H."/>
            <person name="Zhou Y.H."/>
            <person name="Cheng J.X."/>
            <person name="Dai P.F."/>
            <person name="Guo W.B."/>
            <person name="Han X.H."/>
            <person name="Huang E.J."/>
            <person name="Li L.F."/>
            <person name="Wei W."/>
            <person name="Gao Y.C."/>
            <person name="Liu J.Z."/>
            <person name="Shao H.Z."/>
            <person name="Wang X."/>
            <person name="Wang C.C."/>
            <person name="Yang T.C."/>
            <person name="Huo Q.B."/>
            <person name="Li W."/>
            <person name="Chen H.Y."/>
            <person name="Chen S.E."/>
            <person name="Zhou L.G."/>
            <person name="Ni X.B."/>
            <person name="Tian J.H."/>
            <person name="Sheng Y."/>
            <person name="Liu T."/>
            <person name="Pan Y.S."/>
            <person name="Xia L.Y."/>
            <person name="Li J."/>
            <person name="Zhao F."/>
            <person name="Cao W.C."/>
        </authorList>
    </citation>
    <scope>NUCLEOTIDE SEQUENCE</scope>
    <source>
        <strain evidence="1">Rmic-2018</strain>
    </source>
</reference>
<gene>
    <name evidence="1" type="ORF">HPB51_011470</name>
</gene>
<dbReference type="AlphaFoldDB" id="A0A9J6E1D2"/>
<evidence type="ECO:0000313" key="1">
    <source>
        <dbReference type="EMBL" id="KAH8027945.1"/>
    </source>
</evidence>
<comment type="caution">
    <text evidence="1">The sequence shown here is derived from an EMBL/GenBank/DDBJ whole genome shotgun (WGS) entry which is preliminary data.</text>
</comment>
<proteinExistence type="predicted"/>
<organism evidence="1 2">
    <name type="scientific">Rhipicephalus microplus</name>
    <name type="common">Cattle tick</name>
    <name type="synonym">Boophilus microplus</name>
    <dbReference type="NCBI Taxonomy" id="6941"/>
    <lineage>
        <taxon>Eukaryota</taxon>
        <taxon>Metazoa</taxon>
        <taxon>Ecdysozoa</taxon>
        <taxon>Arthropoda</taxon>
        <taxon>Chelicerata</taxon>
        <taxon>Arachnida</taxon>
        <taxon>Acari</taxon>
        <taxon>Parasitiformes</taxon>
        <taxon>Ixodida</taxon>
        <taxon>Ixodoidea</taxon>
        <taxon>Ixodidae</taxon>
        <taxon>Rhipicephalinae</taxon>
        <taxon>Rhipicephalus</taxon>
        <taxon>Boophilus</taxon>
    </lineage>
</organism>
<accession>A0A9J6E1D2</accession>
<protein>
    <submittedName>
        <fullName evidence="1">Uncharacterized protein</fullName>
    </submittedName>
</protein>
<keyword evidence="2" id="KW-1185">Reference proteome</keyword>
<reference evidence="1" key="2">
    <citation type="submission" date="2021-09" db="EMBL/GenBank/DDBJ databases">
        <authorList>
            <person name="Jia N."/>
            <person name="Wang J."/>
            <person name="Shi W."/>
            <person name="Du L."/>
            <person name="Sun Y."/>
            <person name="Zhan W."/>
            <person name="Jiang J."/>
            <person name="Wang Q."/>
            <person name="Zhang B."/>
            <person name="Ji P."/>
            <person name="Sakyi L.B."/>
            <person name="Cui X."/>
            <person name="Yuan T."/>
            <person name="Jiang B."/>
            <person name="Yang W."/>
            <person name="Lam T.T.-Y."/>
            <person name="Chang Q."/>
            <person name="Ding S."/>
            <person name="Wang X."/>
            <person name="Zhu J."/>
            <person name="Ruan X."/>
            <person name="Zhao L."/>
            <person name="Wei J."/>
            <person name="Que T."/>
            <person name="Du C."/>
            <person name="Cheng J."/>
            <person name="Dai P."/>
            <person name="Han X."/>
            <person name="Huang E."/>
            <person name="Gao Y."/>
            <person name="Liu J."/>
            <person name="Shao H."/>
            <person name="Ye R."/>
            <person name="Li L."/>
            <person name="Wei W."/>
            <person name="Wang X."/>
            <person name="Wang C."/>
            <person name="Huo Q."/>
            <person name="Li W."/>
            <person name="Guo W."/>
            <person name="Chen H."/>
            <person name="Chen S."/>
            <person name="Zhou L."/>
            <person name="Zhou L."/>
            <person name="Ni X."/>
            <person name="Tian J."/>
            <person name="Zhou Y."/>
            <person name="Sheng Y."/>
            <person name="Liu T."/>
            <person name="Pan Y."/>
            <person name="Xia L."/>
            <person name="Li J."/>
            <person name="Zhao F."/>
            <person name="Cao W."/>
        </authorList>
    </citation>
    <scope>NUCLEOTIDE SEQUENCE</scope>
    <source>
        <strain evidence="1">Rmic-2018</strain>
        <tissue evidence="1">Larvae</tissue>
    </source>
</reference>
<sequence length="185" mass="20979">MFEGTTCDFMSINVNEEVISRLIARLPESMESGPQGYHAVLPGLEVGGLTSEGLKKLHQFGPVIPYCSNGTRMVQVDMYTDGEVHFWSPWKACSGHEGRIIIRSMFGRFTFLFRVVESTAAGVELELHRLLPVTTQDVFIDVEWAGHAVRGPLEILRYLLPSFAEEVWGQQFFRTVNKAFHMIRE</sequence>
<name>A0A9J6E1D2_RHIMP</name>